<sequence>MVVGPWWIDSNRPSDIDIQRICNKVRPVAEFTAGKARKCKVPFPRFVAVEYKTQLEHGTNYFVKAEYNSLSRTSEWRLNQANSVDLISATYKKMRVEQVIILWTCICLVLPLTMGLEMPFLEKNITNEDIFLRLNDVQAVTKPEEFVGYNISFTGKKEATKLTLDERCRLGRPLSVRWTNYGPYASLVRGKNRPLEGVGLTGIFPSVINDVLAQCCHINTRVVYGRYIYTLKNLEKSLSDKNSSDDMMFPVGLQSMDMDLFKELPVVPLLTAPRTTLVVPESEKQGKTLELFKTVGLAWPILVFIFLAAILSGVFIWTLDHLKNPDEFPTPFIEGVWEGFWWAVVTMTTVGYGDRAPRSILGRLFCIIWIVIGMSIIAIFTAMVTASLSASIQNNFVIHGSVMGSVDGSEEERIGTGMNADVRTFDTPTDVVQALVDTTELEIAIMDSYLLTYFHEVIKREPVRVKANKELPINYGLVLAPNSENFTKCFTKYIKNNPQDIFNSVRKNLKPLKNPTDDVSEELKASQEFLEEEAFHMILYALAGFLGAFFLLGLTWEFCISKILRNPLKQTNEEELKAKKPSENTTKKSLMQSWAQDPNLPKEAATELELVKLKSTKIRQLIQEYDDFYEKWMEKLKEVTEYGEDKWAKYGTTPNEKNGESLMLTYNGNWA</sequence>
<evidence type="ECO:0000256" key="4">
    <source>
        <dbReference type="ARBA" id="ARBA00022989"/>
    </source>
</evidence>
<dbReference type="Proteomes" id="UP001152795">
    <property type="component" value="Unassembled WGS sequence"/>
</dbReference>
<evidence type="ECO:0000259" key="10">
    <source>
        <dbReference type="Pfam" id="PF07885"/>
    </source>
</evidence>
<keyword evidence="5" id="KW-0406">Ion transport</keyword>
<reference evidence="11" key="1">
    <citation type="submission" date="2020-04" db="EMBL/GenBank/DDBJ databases">
        <authorList>
            <person name="Alioto T."/>
            <person name="Alioto T."/>
            <person name="Gomez Garrido J."/>
        </authorList>
    </citation>
    <scope>NUCLEOTIDE SEQUENCE</scope>
    <source>
        <strain evidence="11">A484AB</strain>
    </source>
</reference>
<evidence type="ECO:0000256" key="2">
    <source>
        <dbReference type="ARBA" id="ARBA00022448"/>
    </source>
</evidence>
<accession>A0A6S7GED6</accession>
<dbReference type="Pfam" id="PF07885">
    <property type="entry name" value="Ion_trans_2"/>
    <property type="match status" value="1"/>
</dbReference>
<organism evidence="11 12">
    <name type="scientific">Paramuricea clavata</name>
    <name type="common">Red gorgonian</name>
    <name type="synonym">Violescent sea-whip</name>
    <dbReference type="NCBI Taxonomy" id="317549"/>
    <lineage>
        <taxon>Eukaryota</taxon>
        <taxon>Metazoa</taxon>
        <taxon>Cnidaria</taxon>
        <taxon>Anthozoa</taxon>
        <taxon>Octocorallia</taxon>
        <taxon>Malacalcyonacea</taxon>
        <taxon>Plexauridae</taxon>
        <taxon>Paramuricea</taxon>
    </lineage>
</organism>
<keyword evidence="7 11" id="KW-0407">Ion channel</keyword>
<feature type="transmembrane region" description="Helical" evidence="9">
    <location>
        <begin position="364"/>
        <end position="388"/>
    </location>
</feature>
<dbReference type="PANTHER" id="PTHR11537">
    <property type="entry name" value="VOLTAGE-GATED POTASSIUM CHANNEL"/>
    <property type="match status" value="1"/>
</dbReference>
<evidence type="ECO:0000256" key="3">
    <source>
        <dbReference type="ARBA" id="ARBA00022692"/>
    </source>
</evidence>
<dbReference type="InterPro" id="IPR013099">
    <property type="entry name" value="K_chnl_dom"/>
</dbReference>
<comment type="caution">
    <text evidence="11">The sequence shown here is derived from an EMBL/GenBank/DDBJ whole genome shotgun (WGS) entry which is preliminary data.</text>
</comment>
<feature type="compositionally biased region" description="Basic and acidic residues" evidence="8">
    <location>
        <begin position="574"/>
        <end position="586"/>
    </location>
</feature>
<feature type="domain" description="Potassium channel" evidence="10">
    <location>
        <begin position="310"/>
        <end position="387"/>
    </location>
</feature>
<name>A0A6S7GED6_PARCT</name>
<dbReference type="Gene3D" id="3.10.450.10">
    <property type="match status" value="1"/>
</dbReference>
<dbReference type="GO" id="GO:0015276">
    <property type="term" value="F:ligand-gated monoatomic ion channel activity"/>
    <property type="evidence" value="ECO:0007669"/>
    <property type="project" value="InterPro"/>
</dbReference>
<keyword evidence="4 9" id="KW-1133">Transmembrane helix</keyword>
<dbReference type="GO" id="GO:0008076">
    <property type="term" value="C:voltage-gated potassium channel complex"/>
    <property type="evidence" value="ECO:0007669"/>
    <property type="project" value="InterPro"/>
</dbReference>
<keyword evidence="3 9" id="KW-0812">Transmembrane</keyword>
<dbReference type="EMBL" id="CACRXK020001223">
    <property type="protein sequence ID" value="CAB3987729.1"/>
    <property type="molecule type" value="Genomic_DNA"/>
</dbReference>
<evidence type="ECO:0000256" key="5">
    <source>
        <dbReference type="ARBA" id="ARBA00023065"/>
    </source>
</evidence>
<protein>
    <submittedName>
        <fullName evidence="11">Potassium channel</fullName>
    </submittedName>
</protein>
<evidence type="ECO:0000313" key="12">
    <source>
        <dbReference type="Proteomes" id="UP001152795"/>
    </source>
</evidence>
<dbReference type="GO" id="GO:0001508">
    <property type="term" value="P:action potential"/>
    <property type="evidence" value="ECO:0007669"/>
    <property type="project" value="TreeGrafter"/>
</dbReference>
<feature type="transmembrane region" description="Helical" evidence="9">
    <location>
        <begin position="537"/>
        <end position="560"/>
    </location>
</feature>
<evidence type="ECO:0000313" key="11">
    <source>
        <dbReference type="EMBL" id="CAB3987729.1"/>
    </source>
</evidence>
<keyword evidence="6 9" id="KW-0472">Membrane</keyword>
<evidence type="ECO:0000256" key="6">
    <source>
        <dbReference type="ARBA" id="ARBA00023136"/>
    </source>
</evidence>
<proteinExistence type="predicted"/>
<keyword evidence="12" id="KW-1185">Reference proteome</keyword>
<dbReference type="SUPFAM" id="SSF81324">
    <property type="entry name" value="Voltage-gated potassium channels"/>
    <property type="match status" value="1"/>
</dbReference>
<evidence type="ECO:0000256" key="9">
    <source>
        <dbReference type="SAM" id="Phobius"/>
    </source>
</evidence>
<evidence type="ECO:0000256" key="8">
    <source>
        <dbReference type="SAM" id="MobiDB-lite"/>
    </source>
</evidence>
<evidence type="ECO:0000256" key="7">
    <source>
        <dbReference type="ARBA" id="ARBA00023303"/>
    </source>
</evidence>
<evidence type="ECO:0000256" key="1">
    <source>
        <dbReference type="ARBA" id="ARBA00004141"/>
    </source>
</evidence>
<feature type="region of interest" description="Disordered" evidence="8">
    <location>
        <begin position="574"/>
        <end position="594"/>
    </location>
</feature>
<feature type="transmembrane region" description="Helical" evidence="9">
    <location>
        <begin position="100"/>
        <end position="121"/>
    </location>
</feature>
<dbReference type="PRINTS" id="PR00169">
    <property type="entry name" value="KCHANNEL"/>
</dbReference>
<dbReference type="OrthoDB" id="5953876at2759"/>
<dbReference type="AlphaFoldDB" id="A0A6S7GED6"/>
<keyword evidence="2" id="KW-0813">Transport</keyword>
<dbReference type="Gene3D" id="1.10.287.70">
    <property type="match status" value="1"/>
</dbReference>
<feature type="transmembrane region" description="Helical" evidence="9">
    <location>
        <begin position="297"/>
        <end position="319"/>
    </location>
</feature>
<dbReference type="GO" id="GO:0005251">
    <property type="term" value="F:delayed rectifier potassium channel activity"/>
    <property type="evidence" value="ECO:0007669"/>
    <property type="project" value="TreeGrafter"/>
</dbReference>
<dbReference type="InterPro" id="IPR028325">
    <property type="entry name" value="VG_K_chnl"/>
</dbReference>
<comment type="subcellular location">
    <subcellularLocation>
        <location evidence="1">Membrane</location>
        <topology evidence="1">Multi-pass membrane protein</topology>
    </subcellularLocation>
</comment>
<dbReference type="PANTHER" id="PTHR11537:SF252">
    <property type="entry name" value="POTASSIUM VOLTAGE-GATED CHANNEL PROTEIN SHAW"/>
    <property type="match status" value="1"/>
</dbReference>
<gene>
    <name evidence="11" type="ORF">PACLA_8A076004</name>
</gene>
<feature type="transmembrane region" description="Helical" evidence="9">
    <location>
        <begin position="331"/>
        <end position="352"/>
    </location>
</feature>